<accession>A0A9P8MZK0</accession>
<dbReference type="InterPro" id="IPR014801">
    <property type="entry name" value="Mediator_Med5_fun"/>
</dbReference>
<evidence type="ECO:0000313" key="10">
    <source>
        <dbReference type="EMBL" id="KAH0964933.1"/>
    </source>
</evidence>
<dbReference type="OrthoDB" id="5322661at2759"/>
<comment type="caution">
    <text evidence="10">The sequence shown here is derived from an EMBL/GenBank/DDBJ whole genome shotgun (WGS) entry which is preliminary data.</text>
</comment>
<comment type="subcellular location">
    <subcellularLocation>
        <location evidence="1 9">Nucleus</location>
    </subcellularLocation>
</comment>
<dbReference type="GO" id="GO:0016592">
    <property type="term" value="C:mediator complex"/>
    <property type="evidence" value="ECO:0007669"/>
    <property type="project" value="InterPro"/>
</dbReference>
<dbReference type="GO" id="GO:0006357">
    <property type="term" value="P:regulation of transcription by RNA polymerase II"/>
    <property type="evidence" value="ECO:0007669"/>
    <property type="project" value="InterPro"/>
</dbReference>
<dbReference type="AlphaFoldDB" id="A0A9P8MZK0"/>
<reference evidence="10" key="1">
    <citation type="submission" date="2021-09" db="EMBL/GenBank/DDBJ databases">
        <title>A high-quality genome of the endoparasitic fungus Hirsutella rhossiliensis with a comparison of Hirsutella genomes reveals transposable elements contributing to genome size variation.</title>
        <authorList>
            <person name="Lin R."/>
            <person name="Jiao Y."/>
            <person name="Sun X."/>
            <person name="Ling J."/>
            <person name="Xie B."/>
            <person name="Cheng X."/>
        </authorList>
    </citation>
    <scope>NUCLEOTIDE SEQUENCE</scope>
    <source>
        <strain evidence="10">HR02</strain>
    </source>
</reference>
<organism evidence="10 11">
    <name type="scientific">Hirsutella rhossiliensis</name>
    <dbReference type="NCBI Taxonomy" id="111463"/>
    <lineage>
        <taxon>Eukaryota</taxon>
        <taxon>Fungi</taxon>
        <taxon>Dikarya</taxon>
        <taxon>Ascomycota</taxon>
        <taxon>Pezizomycotina</taxon>
        <taxon>Sordariomycetes</taxon>
        <taxon>Hypocreomycetidae</taxon>
        <taxon>Hypocreales</taxon>
        <taxon>Ophiocordycipitaceae</taxon>
        <taxon>Hirsutella</taxon>
    </lineage>
</organism>
<name>A0A9P8MZK0_9HYPO</name>
<evidence type="ECO:0000256" key="3">
    <source>
        <dbReference type="ARBA" id="ARBA00020628"/>
    </source>
</evidence>
<evidence type="ECO:0000256" key="7">
    <source>
        <dbReference type="ARBA" id="ARBA00023242"/>
    </source>
</evidence>
<evidence type="ECO:0000256" key="6">
    <source>
        <dbReference type="ARBA" id="ARBA00023163"/>
    </source>
</evidence>
<evidence type="ECO:0000256" key="9">
    <source>
        <dbReference type="RuleBase" id="RU364142"/>
    </source>
</evidence>
<gene>
    <name evidence="9" type="primary">MED5</name>
    <name evidence="10" type="ORF">HRG_02949</name>
</gene>
<evidence type="ECO:0000256" key="8">
    <source>
        <dbReference type="ARBA" id="ARBA00031256"/>
    </source>
</evidence>
<proteinExistence type="inferred from homology"/>
<keyword evidence="4 9" id="KW-0805">Transcription regulation</keyword>
<keyword evidence="7 9" id="KW-0539">Nucleus</keyword>
<dbReference type="EMBL" id="JAIZPD010000003">
    <property type="protein sequence ID" value="KAH0964933.1"/>
    <property type="molecule type" value="Genomic_DNA"/>
</dbReference>
<evidence type="ECO:0000256" key="4">
    <source>
        <dbReference type="ARBA" id="ARBA00023015"/>
    </source>
</evidence>
<comment type="subunit">
    <text evidence="9">Component of the Mediator complex.</text>
</comment>
<dbReference type="PANTHER" id="PTHR35784:SF1">
    <property type="entry name" value="MEDIATOR OF RNA POLYMERASE II TRANSCRIPTION SUBUNIT 5"/>
    <property type="match status" value="1"/>
</dbReference>
<protein>
    <recommendedName>
        <fullName evidence="3 9">Mediator of RNA polymerase II transcription subunit 5</fullName>
    </recommendedName>
    <alternativeName>
        <fullName evidence="8 9">Mediator complex subunit 5</fullName>
    </alternativeName>
</protein>
<evidence type="ECO:0000256" key="2">
    <source>
        <dbReference type="ARBA" id="ARBA00008782"/>
    </source>
</evidence>
<dbReference type="GO" id="GO:0003712">
    <property type="term" value="F:transcription coregulator activity"/>
    <property type="evidence" value="ECO:0007669"/>
    <property type="project" value="InterPro"/>
</dbReference>
<keyword evidence="5 9" id="KW-0010">Activator</keyword>
<evidence type="ECO:0000313" key="11">
    <source>
        <dbReference type="Proteomes" id="UP000824596"/>
    </source>
</evidence>
<comment type="similarity">
    <text evidence="2 9">Belongs to the Mediator complex subunit 5 family.</text>
</comment>
<evidence type="ECO:0000256" key="5">
    <source>
        <dbReference type="ARBA" id="ARBA00023159"/>
    </source>
</evidence>
<sequence length="1037" mass="113710">MDSSAQGRRALRESVAHWSDFISRCISERLETDRFQQFVPLIHAKHPLAPIFVADIFLKPQPSNDVSLDPRIPPYIQVLSQLGYVDAPSILQTLYKYSSLHALPPQSQNGDATGGNGTKAAEHKRLWRSSSWAEEVMFYHVIKTVVEGSAFRDTRAALVLVRIVCKWMNLFNSAFTAFTTDVLGQVQNSQIRDEMDVARAAFVPLLLRLVETPSLVKAISKPFAKVVRKELSQSLSSFMHTLQHAPGFVERLEVFRSEILGRLDPVDKRNQAAANAAMDELLDPAVGLDNFVIPHMLIPNTRAGLYVYLNAALAGRPVIDDNVLLSFPHNRYQGETQSGAIDLILASFDILANAVFRHEGPRDAHLLRSFLINKVPLLLCQLFSPQFSTASSEFCITEALNQVDTSVFPTASLMFDESRSNNPYTESVREEFCTACALHGLVHREHVERILGETSMSYEPSLEKYSKDKLVQGCLSDPEKIQDLVRELDKMDGNVGAVCQALVELMRQLCNSKETMSLKLLCGQLAQKPQSLDILLLFEKLPAILEPLCQLLDGWRYDDDQGEYQPIYEEFGAILLLVLAYACRYKLTAADIGVTSPDSCVAKILSRGHLSRRLSELTEQENGHVGGWIHGLFDSETGGLADDLIASCPPQDFYLLVATIFQNIVVAYTHGYLNDESLKSGIEYVVDTFLLPSLVPAIRFLADYLWVEQKEQKSIIKILQLILLPSSISGEASTMLTSVKNVIAKPLESSLRSYQKQDPKNQDIEPLLRALKDNLPLSRRTGGADQSELELWATSSSTGLAAAVKHTVQALVQWSMHHGLNIMPTPYTHRQMIAACRMAGTGTVLRMMVEEIRHQSETASASVVYDVVSALVCAPDVTNEPAAAPSLLDAAGTMAPAPQRRLTLREVLKSEAEKCRKLQKKDATLAEIVVRLHRRVEAQMVLPQPQAMLQAQLDLNGASGGLSDAMAAAAAGVPGDAMAVDGVSLDMGMGGMSSDLGLGGPGSSGGLDTTSDGDLFGGIDTSMDMFNGWDGMDLGGS</sequence>
<keyword evidence="6 9" id="KW-0804">Transcription</keyword>
<dbReference type="Pfam" id="PF08689">
    <property type="entry name" value="Med5"/>
    <property type="match status" value="1"/>
</dbReference>
<keyword evidence="11" id="KW-1185">Reference proteome</keyword>
<evidence type="ECO:0000256" key="1">
    <source>
        <dbReference type="ARBA" id="ARBA00004123"/>
    </source>
</evidence>
<dbReference type="Proteomes" id="UP000824596">
    <property type="component" value="Unassembled WGS sequence"/>
</dbReference>
<comment type="function">
    <text evidence="9">Component of the Mediator complex, a coactivator involved in the regulated transcription of nearly all RNA polymerase II-dependent genes. Mediator functions as a bridge to convey information from gene-specific regulatory proteins to the basal RNA polymerase II transcription machinery. Mediator is recruited to promoters by direct interactions with regulatory proteins and serves as a scaffold for the assembly of a functional preinitiation complex with RNA polymerase II and the general transcription factors.</text>
</comment>
<dbReference type="PANTHER" id="PTHR35784">
    <property type="entry name" value="MEDIATOR OF RNA POLYMERASE II TRANSCRIPTION SUBUNIT 5"/>
    <property type="match status" value="1"/>
</dbReference>